<dbReference type="CDD" id="cd02503">
    <property type="entry name" value="MobA"/>
    <property type="match status" value="1"/>
</dbReference>
<feature type="binding site" evidence="8">
    <location>
        <position position="107"/>
    </location>
    <ligand>
        <name>GTP</name>
        <dbReference type="ChEBI" id="CHEBI:37565"/>
    </ligand>
</feature>
<keyword evidence="3 8" id="KW-0479">Metal-binding</keyword>
<dbReference type="GO" id="GO:0061603">
    <property type="term" value="F:molybdenum cofactor guanylyltransferase activity"/>
    <property type="evidence" value="ECO:0007669"/>
    <property type="project" value="UniProtKB-EC"/>
</dbReference>
<dbReference type="AlphaFoldDB" id="A0A7C5EP07"/>
<feature type="binding site" evidence="8">
    <location>
        <begin position="21"/>
        <end position="23"/>
    </location>
    <ligand>
        <name>GTP</name>
        <dbReference type="ChEBI" id="CHEBI:37565"/>
    </ligand>
</feature>
<dbReference type="Pfam" id="PF12804">
    <property type="entry name" value="NTP_transf_3"/>
    <property type="match status" value="1"/>
</dbReference>
<accession>A0A7C5EP07</accession>
<dbReference type="GO" id="GO:0005737">
    <property type="term" value="C:cytoplasm"/>
    <property type="evidence" value="ECO:0007669"/>
    <property type="project" value="UniProtKB-SubCell"/>
</dbReference>
<dbReference type="InterPro" id="IPR013482">
    <property type="entry name" value="Molybde_CF_guanTrfase"/>
</dbReference>
<evidence type="ECO:0000256" key="7">
    <source>
        <dbReference type="ARBA" id="ARBA00023150"/>
    </source>
</evidence>
<evidence type="ECO:0000256" key="8">
    <source>
        <dbReference type="HAMAP-Rule" id="MF_00316"/>
    </source>
</evidence>
<dbReference type="GO" id="GO:0046872">
    <property type="term" value="F:metal ion binding"/>
    <property type="evidence" value="ECO:0007669"/>
    <property type="project" value="UniProtKB-KW"/>
</dbReference>
<feature type="binding site" evidence="8">
    <location>
        <position position="78"/>
    </location>
    <ligand>
        <name>GTP</name>
        <dbReference type="ChEBI" id="CHEBI:37565"/>
    </ligand>
</feature>
<evidence type="ECO:0000259" key="9">
    <source>
        <dbReference type="Pfam" id="PF12804"/>
    </source>
</evidence>
<comment type="caution">
    <text evidence="8">Lacks conserved residue(s) required for the propagation of feature annotation.</text>
</comment>
<keyword evidence="7 8" id="KW-0501">Molybdenum cofactor biosynthesis</keyword>
<dbReference type="GO" id="GO:0005525">
    <property type="term" value="F:GTP binding"/>
    <property type="evidence" value="ECO:0007669"/>
    <property type="project" value="UniProtKB-UniRule"/>
</dbReference>
<feature type="binding site" evidence="8">
    <location>
        <position position="33"/>
    </location>
    <ligand>
        <name>GTP</name>
        <dbReference type="ChEBI" id="CHEBI:37565"/>
    </ligand>
</feature>
<evidence type="ECO:0000313" key="10">
    <source>
        <dbReference type="EMBL" id="HGZ12759.1"/>
    </source>
</evidence>
<keyword evidence="6 8" id="KW-0342">GTP-binding</keyword>
<organism evidence="10">
    <name type="scientific">Desulfobacca acetoxidans</name>
    <dbReference type="NCBI Taxonomy" id="60893"/>
    <lineage>
        <taxon>Bacteria</taxon>
        <taxon>Pseudomonadati</taxon>
        <taxon>Thermodesulfobacteriota</taxon>
        <taxon>Desulfobaccia</taxon>
        <taxon>Desulfobaccales</taxon>
        <taxon>Desulfobaccaceae</taxon>
        <taxon>Desulfobacca</taxon>
    </lineage>
</organism>
<dbReference type="EC" id="2.7.7.77" evidence="8"/>
<sequence length="214" mass="23591">MNSLSRADPPGNIPQITGAILAGGQSRRLGRDKVVLRFHGKPLARWVAEALAPAVAELWLVTNHPQAHLALGLPLITDLLPFQGPLGGVATALFFSRTPWVLVAAADAPLLAPSLVRALVEAMPTLRRPVLICRSDRGLEPFPGLYAVRLLPRIWDVLPSHPPVTTWVESLRPQIWEPEAWKTYDPEGQSFVNLNHPEDLKRLREKTGQAAFRT</sequence>
<comment type="function">
    <text evidence="8">Transfers a GMP moiety from GTP to Mo-molybdopterin (Mo-MPT) cofactor (Moco or molybdenum cofactor) to form Mo-molybdopterin guanine dinucleotide (Mo-MGD) cofactor.</text>
</comment>
<feature type="binding site" evidence="8">
    <location>
        <position position="107"/>
    </location>
    <ligand>
        <name>Mg(2+)</name>
        <dbReference type="ChEBI" id="CHEBI:18420"/>
    </ligand>
</feature>
<keyword evidence="1 8" id="KW-0963">Cytoplasm</keyword>
<keyword evidence="4 8" id="KW-0547">Nucleotide-binding</keyword>
<keyword evidence="10" id="KW-0548">Nucleotidyltransferase</keyword>
<comment type="caution">
    <text evidence="10">The sequence shown here is derived from an EMBL/GenBank/DDBJ whole genome shotgun (WGS) entry which is preliminary data.</text>
</comment>
<dbReference type="HAMAP" id="MF_00316">
    <property type="entry name" value="MobA"/>
    <property type="match status" value="1"/>
</dbReference>
<evidence type="ECO:0000256" key="5">
    <source>
        <dbReference type="ARBA" id="ARBA00022842"/>
    </source>
</evidence>
<dbReference type="PANTHER" id="PTHR19136">
    <property type="entry name" value="MOLYBDENUM COFACTOR GUANYLYLTRANSFERASE"/>
    <property type="match status" value="1"/>
</dbReference>
<keyword evidence="5 8" id="KW-0460">Magnesium</keyword>
<dbReference type="InterPro" id="IPR029044">
    <property type="entry name" value="Nucleotide-diphossugar_trans"/>
</dbReference>
<dbReference type="PANTHER" id="PTHR19136:SF81">
    <property type="entry name" value="MOLYBDENUM COFACTOR GUANYLYLTRANSFERASE"/>
    <property type="match status" value="1"/>
</dbReference>
<protein>
    <recommendedName>
        <fullName evidence="8">Probable molybdenum cofactor guanylyltransferase</fullName>
        <shortName evidence="8">MoCo guanylyltransferase</shortName>
        <ecNumber evidence="8">2.7.7.77</ecNumber>
    </recommendedName>
    <alternativeName>
        <fullName evidence="8">GTP:molybdopterin guanylyltransferase</fullName>
    </alternativeName>
    <alternativeName>
        <fullName evidence="8">Mo-MPT guanylyltransferase</fullName>
    </alternativeName>
    <alternativeName>
        <fullName evidence="8">Molybdopterin guanylyltransferase</fullName>
    </alternativeName>
    <alternativeName>
        <fullName evidence="8">Molybdopterin-guanine dinucleotide synthase</fullName>
        <shortName evidence="8">MGD synthase</shortName>
    </alternativeName>
</protein>
<gene>
    <name evidence="8" type="primary">mobA</name>
    <name evidence="10" type="ORF">ENW48_11195</name>
</gene>
<evidence type="ECO:0000256" key="1">
    <source>
        <dbReference type="ARBA" id="ARBA00022490"/>
    </source>
</evidence>
<proteinExistence type="inferred from homology"/>
<reference evidence="10" key="1">
    <citation type="journal article" date="2020" name="mSystems">
        <title>Genome- and Community-Level Interaction Insights into Carbon Utilization and Element Cycling Functions of Hydrothermarchaeota in Hydrothermal Sediment.</title>
        <authorList>
            <person name="Zhou Z."/>
            <person name="Liu Y."/>
            <person name="Xu W."/>
            <person name="Pan J."/>
            <person name="Luo Z.H."/>
            <person name="Li M."/>
        </authorList>
    </citation>
    <scope>NUCLEOTIDE SEQUENCE [LARGE SCALE GENOMIC DNA]</scope>
    <source>
        <strain evidence="10">SpSt-853</strain>
    </source>
</reference>
<evidence type="ECO:0000256" key="6">
    <source>
        <dbReference type="ARBA" id="ARBA00023134"/>
    </source>
</evidence>
<dbReference type="EMBL" id="DTKJ01000076">
    <property type="protein sequence ID" value="HGZ12759.1"/>
    <property type="molecule type" value="Genomic_DNA"/>
</dbReference>
<evidence type="ECO:0000256" key="3">
    <source>
        <dbReference type="ARBA" id="ARBA00022723"/>
    </source>
</evidence>
<feature type="domain" description="MobA-like NTP transferase" evidence="9">
    <location>
        <begin position="18"/>
        <end position="154"/>
    </location>
</feature>
<name>A0A7C5EP07_9BACT</name>
<comment type="catalytic activity">
    <reaction evidence="8">
        <text>Mo-molybdopterin + GTP + H(+) = Mo-molybdopterin guanine dinucleotide + diphosphate</text>
        <dbReference type="Rhea" id="RHEA:34243"/>
        <dbReference type="ChEBI" id="CHEBI:15378"/>
        <dbReference type="ChEBI" id="CHEBI:33019"/>
        <dbReference type="ChEBI" id="CHEBI:37565"/>
        <dbReference type="ChEBI" id="CHEBI:71302"/>
        <dbReference type="ChEBI" id="CHEBI:71310"/>
        <dbReference type="EC" id="2.7.7.77"/>
    </reaction>
</comment>
<comment type="similarity">
    <text evidence="8">Belongs to the MobA family.</text>
</comment>
<comment type="subcellular location">
    <subcellularLocation>
        <location evidence="8">Cytoplasm</location>
    </subcellularLocation>
</comment>
<keyword evidence="2 8" id="KW-0808">Transferase</keyword>
<dbReference type="SUPFAM" id="SSF53448">
    <property type="entry name" value="Nucleotide-diphospho-sugar transferases"/>
    <property type="match status" value="1"/>
</dbReference>
<dbReference type="GO" id="GO:0006777">
    <property type="term" value="P:Mo-molybdopterin cofactor biosynthetic process"/>
    <property type="evidence" value="ECO:0007669"/>
    <property type="project" value="UniProtKB-KW"/>
</dbReference>
<dbReference type="InterPro" id="IPR025877">
    <property type="entry name" value="MobA-like_NTP_Trfase"/>
</dbReference>
<evidence type="ECO:0000256" key="2">
    <source>
        <dbReference type="ARBA" id="ARBA00022679"/>
    </source>
</evidence>
<comment type="domain">
    <text evidence="8">The N-terminal domain determines nucleotide recognition and specific binding, while the C-terminal domain determines the specific binding to the target protein.</text>
</comment>
<comment type="cofactor">
    <cofactor evidence="8">
        <name>Mg(2+)</name>
        <dbReference type="ChEBI" id="CHEBI:18420"/>
    </cofactor>
</comment>
<dbReference type="Gene3D" id="3.90.550.10">
    <property type="entry name" value="Spore Coat Polysaccharide Biosynthesis Protein SpsA, Chain A"/>
    <property type="match status" value="1"/>
</dbReference>
<evidence type="ECO:0000256" key="4">
    <source>
        <dbReference type="ARBA" id="ARBA00022741"/>
    </source>
</evidence>